<dbReference type="EMBL" id="UPTC01000059">
    <property type="protein sequence ID" value="VBB26002.1"/>
    <property type="molecule type" value="Genomic_DNA"/>
</dbReference>
<dbReference type="OrthoDB" id="5855206at2759"/>
<evidence type="ECO:0000256" key="3">
    <source>
        <dbReference type="SAM" id="MobiDB-lite"/>
    </source>
</evidence>
<dbReference type="Proteomes" id="UP000276991">
    <property type="component" value="Unassembled WGS sequence"/>
</dbReference>
<gene>
    <name evidence="4" type="ORF">NAV_LOCUS832</name>
</gene>
<dbReference type="Gene3D" id="3.10.20.90">
    <property type="entry name" value="Phosphatidylinositol 3-kinase Catalytic Subunit, Chain A, domain 1"/>
    <property type="match status" value="1"/>
</dbReference>
<dbReference type="Gene3D" id="3.80.10.10">
    <property type="entry name" value="Ribonuclease Inhibitor"/>
    <property type="match status" value="2"/>
</dbReference>
<evidence type="ECO:0000313" key="5">
    <source>
        <dbReference type="Proteomes" id="UP000276991"/>
    </source>
</evidence>
<feature type="region of interest" description="Disordered" evidence="3">
    <location>
        <begin position="108"/>
        <end position="134"/>
    </location>
</feature>
<sequence length="577" mass="65921">MLTEVCEPGLGEVKTTKNTVTDTKATFSIYENKTFGSEGHSRNAVMSDKRKILMESREQQWALESSRYDDLVELFNKPLIQSKLVREMFEEGVDKYVDRMQAQCDRGYDDGAYTASSDPNEDSPGSSDENEECSSASLVEELEKKYLCNVDIDESIILLKSMTGTSPCKLASEHTLLLLVLNHKYIDRIGDKVQFLSICRYAREVDLAWNRLSSWEEITAIFSLPRLEVLNLGYNPLQSSLTVSSLPLAMNLELFILNGTDLPMSTVRKLLNKMPKLKELHLSENRNLENCIDVSDEVVSESLESLHVSKCDIERWETVTSLWRFFPNLTSLSLCENPIRSTYCKLKTNNLNCLNGVHRLSLNKCLIDNWSSIEHLADINTLQDLRIIAIPLWEKYANDEHFHLVVGRIPQLKILNGSVISAEQREQSERYYDVRETKPKIFARLIERHGHVEQLCKVDMTPKKYAVIAVICEETGYNASLKIRLTQTVSCLMHMLEKLTRIPVRRMRLFYMNSTNPFPDELRFPSQMLQALHIEDGDKICVQDMTYILFESSFIHIIPTALVVVPAIGTTNNLAVA</sequence>
<evidence type="ECO:0000313" key="4">
    <source>
        <dbReference type="EMBL" id="VBB26002.1"/>
    </source>
</evidence>
<name>A0A498S3D3_ACAVI</name>
<evidence type="ECO:0000256" key="1">
    <source>
        <dbReference type="ARBA" id="ARBA00022614"/>
    </source>
</evidence>
<organism evidence="4 5">
    <name type="scientific">Acanthocheilonema viteae</name>
    <name type="common">Filarial nematode worm</name>
    <name type="synonym">Dipetalonema viteae</name>
    <dbReference type="NCBI Taxonomy" id="6277"/>
    <lineage>
        <taxon>Eukaryota</taxon>
        <taxon>Metazoa</taxon>
        <taxon>Ecdysozoa</taxon>
        <taxon>Nematoda</taxon>
        <taxon>Chromadorea</taxon>
        <taxon>Rhabditida</taxon>
        <taxon>Spirurina</taxon>
        <taxon>Spiruromorpha</taxon>
        <taxon>Filarioidea</taxon>
        <taxon>Onchocercidae</taxon>
        <taxon>Acanthocheilonema</taxon>
    </lineage>
</organism>
<dbReference type="AlphaFoldDB" id="A0A498S3D3"/>
<evidence type="ECO:0000256" key="2">
    <source>
        <dbReference type="ARBA" id="ARBA00022737"/>
    </source>
</evidence>
<keyword evidence="1" id="KW-0433">Leucine-rich repeat</keyword>
<dbReference type="InterPro" id="IPR029071">
    <property type="entry name" value="Ubiquitin-like_domsf"/>
</dbReference>
<protein>
    <recommendedName>
        <fullName evidence="6">Ubiquitin-like domain-containing protein</fullName>
    </recommendedName>
</protein>
<dbReference type="PANTHER" id="PTHR18849:SF0">
    <property type="entry name" value="CILIA- AND FLAGELLA-ASSOCIATED PROTEIN 410-RELATED"/>
    <property type="match status" value="1"/>
</dbReference>
<evidence type="ECO:0008006" key="6">
    <source>
        <dbReference type="Google" id="ProtNLM"/>
    </source>
</evidence>
<dbReference type="SUPFAM" id="SSF52058">
    <property type="entry name" value="L domain-like"/>
    <property type="match status" value="1"/>
</dbReference>
<dbReference type="STRING" id="6277.A0A498S3D3"/>
<keyword evidence="2" id="KW-0677">Repeat</keyword>
<reference evidence="4 5" key="1">
    <citation type="submission" date="2018-08" db="EMBL/GenBank/DDBJ databases">
        <authorList>
            <person name="Laetsch R D."/>
            <person name="Stevens L."/>
            <person name="Kumar S."/>
            <person name="Blaxter L. M."/>
        </authorList>
    </citation>
    <scope>NUCLEOTIDE SEQUENCE [LARGE SCALE GENOMIC DNA]</scope>
</reference>
<feature type="compositionally biased region" description="Polar residues" evidence="3">
    <location>
        <begin position="114"/>
        <end position="134"/>
    </location>
</feature>
<dbReference type="SUPFAM" id="SSF54236">
    <property type="entry name" value="Ubiquitin-like"/>
    <property type="match status" value="1"/>
</dbReference>
<dbReference type="PANTHER" id="PTHR18849">
    <property type="entry name" value="LEUCINE RICH REPEAT PROTEIN"/>
    <property type="match status" value="1"/>
</dbReference>
<keyword evidence="5" id="KW-1185">Reference proteome</keyword>
<dbReference type="InterPro" id="IPR032675">
    <property type="entry name" value="LRR_dom_sf"/>
</dbReference>
<accession>A0A498S3D3</accession>
<proteinExistence type="predicted"/>